<comment type="caution">
    <text evidence="3">The sequence shown here is derived from an EMBL/GenBank/DDBJ whole genome shotgun (WGS) entry which is preliminary data.</text>
</comment>
<dbReference type="RefSeq" id="XP_060289807.1">
    <property type="nucleotide sequence ID" value="XM_060435298.1"/>
</dbReference>
<evidence type="ECO:0000313" key="3">
    <source>
        <dbReference type="EMBL" id="KAK0702948.1"/>
    </source>
</evidence>
<organism evidence="3 4">
    <name type="scientific">Lasiosphaeria miniovina</name>
    <dbReference type="NCBI Taxonomy" id="1954250"/>
    <lineage>
        <taxon>Eukaryota</taxon>
        <taxon>Fungi</taxon>
        <taxon>Dikarya</taxon>
        <taxon>Ascomycota</taxon>
        <taxon>Pezizomycotina</taxon>
        <taxon>Sordariomycetes</taxon>
        <taxon>Sordariomycetidae</taxon>
        <taxon>Sordariales</taxon>
        <taxon>Lasiosphaeriaceae</taxon>
        <taxon>Lasiosphaeria</taxon>
    </lineage>
</organism>
<proteinExistence type="predicted"/>
<feature type="compositionally biased region" description="Acidic residues" evidence="1">
    <location>
        <begin position="211"/>
        <end position="222"/>
    </location>
</feature>
<gene>
    <name evidence="3" type="ORF">B0T26DRAFT_486144</name>
</gene>
<protein>
    <submittedName>
        <fullName evidence="3">Uncharacterized protein</fullName>
    </submittedName>
</protein>
<feature type="region of interest" description="Disordered" evidence="1">
    <location>
        <begin position="211"/>
        <end position="230"/>
    </location>
</feature>
<dbReference type="GeneID" id="85318568"/>
<feature type="chain" id="PRO_5041409357" evidence="2">
    <location>
        <begin position="28"/>
        <end position="230"/>
    </location>
</feature>
<evidence type="ECO:0000256" key="1">
    <source>
        <dbReference type="SAM" id="MobiDB-lite"/>
    </source>
</evidence>
<feature type="signal peptide" evidence="2">
    <location>
        <begin position="1"/>
        <end position="27"/>
    </location>
</feature>
<accession>A0AA40DKA0</accession>
<evidence type="ECO:0000256" key="2">
    <source>
        <dbReference type="SAM" id="SignalP"/>
    </source>
</evidence>
<keyword evidence="4" id="KW-1185">Reference proteome</keyword>
<dbReference type="AlphaFoldDB" id="A0AA40DKA0"/>
<dbReference type="EMBL" id="JAUIRO010000008">
    <property type="protein sequence ID" value="KAK0702948.1"/>
    <property type="molecule type" value="Genomic_DNA"/>
</dbReference>
<keyword evidence="2" id="KW-0732">Signal</keyword>
<evidence type="ECO:0000313" key="4">
    <source>
        <dbReference type="Proteomes" id="UP001172101"/>
    </source>
</evidence>
<reference evidence="3" key="1">
    <citation type="submission" date="2023-06" db="EMBL/GenBank/DDBJ databases">
        <title>Genome-scale phylogeny and comparative genomics of the fungal order Sordariales.</title>
        <authorList>
            <consortium name="Lawrence Berkeley National Laboratory"/>
            <person name="Hensen N."/>
            <person name="Bonometti L."/>
            <person name="Westerberg I."/>
            <person name="Brannstrom I.O."/>
            <person name="Guillou S."/>
            <person name="Cros-Aarteil S."/>
            <person name="Calhoun S."/>
            <person name="Haridas S."/>
            <person name="Kuo A."/>
            <person name="Mondo S."/>
            <person name="Pangilinan J."/>
            <person name="Riley R."/>
            <person name="LaButti K."/>
            <person name="Andreopoulos B."/>
            <person name="Lipzen A."/>
            <person name="Chen C."/>
            <person name="Yanf M."/>
            <person name="Daum C."/>
            <person name="Ng V."/>
            <person name="Clum A."/>
            <person name="Steindorff A."/>
            <person name="Ohm R."/>
            <person name="Martin F."/>
            <person name="Silar P."/>
            <person name="Natvig D."/>
            <person name="Lalanne C."/>
            <person name="Gautier V."/>
            <person name="Ament-velasquez S.L."/>
            <person name="Kruys A."/>
            <person name="Hutchinson M.I."/>
            <person name="Powell A.J."/>
            <person name="Barry K."/>
            <person name="Miller A.N."/>
            <person name="Grigoriev I.V."/>
            <person name="Debuchy R."/>
            <person name="Gladieux P."/>
            <person name="Thoren M.H."/>
            <person name="Johannesson H."/>
        </authorList>
    </citation>
    <scope>NUCLEOTIDE SEQUENCE</scope>
    <source>
        <strain evidence="3">SMH2392-1A</strain>
    </source>
</reference>
<dbReference type="Proteomes" id="UP001172101">
    <property type="component" value="Unassembled WGS sequence"/>
</dbReference>
<sequence length="230" mass="25302">MSILAHSPCSSCSIACLFLKLLNHLAAIPSITLDLASHPILSTAEKAAIFHRGADGIWIAVYAQKGERLVLAYDGIGEVGVNGGFGPARAARMKDYRAKLEQDPWFEKDWVVGDGGIYTSCMTSASGFCSLTWAEWRRVGRSILQIKISMRLDGFGGPPRMGTRIPSLRNPQKYPGRMLSSEDLSAFLVLGSCHPRREIRVELSSDEDGDVDIQWDQDVSDDNDVKKDDN</sequence>
<name>A0AA40DKA0_9PEZI</name>